<organism evidence="1">
    <name type="scientific">Lepeophtheirus salmonis</name>
    <name type="common">Salmon louse</name>
    <name type="synonym">Caligus salmonis</name>
    <dbReference type="NCBI Taxonomy" id="72036"/>
    <lineage>
        <taxon>Eukaryota</taxon>
        <taxon>Metazoa</taxon>
        <taxon>Ecdysozoa</taxon>
        <taxon>Arthropoda</taxon>
        <taxon>Crustacea</taxon>
        <taxon>Multicrustacea</taxon>
        <taxon>Hexanauplia</taxon>
        <taxon>Copepoda</taxon>
        <taxon>Siphonostomatoida</taxon>
        <taxon>Caligidae</taxon>
        <taxon>Lepeophtheirus</taxon>
    </lineage>
</organism>
<proteinExistence type="predicted"/>
<protein>
    <submittedName>
        <fullName evidence="1">Uncharacterized protein</fullName>
    </submittedName>
</protein>
<dbReference type="AlphaFoldDB" id="A0A0K2UJW6"/>
<dbReference type="EMBL" id="HACA01021177">
    <property type="protein sequence ID" value="CDW38538.1"/>
    <property type="molecule type" value="Transcribed_RNA"/>
</dbReference>
<feature type="non-terminal residue" evidence="1">
    <location>
        <position position="1"/>
    </location>
</feature>
<name>A0A0K2UJW6_LEPSM</name>
<sequence>FIWYSLFQSLERSNQSKELKEIQLSDVIKDRTF</sequence>
<evidence type="ECO:0000313" key="1">
    <source>
        <dbReference type="EMBL" id="CDW38538.1"/>
    </source>
</evidence>
<accession>A0A0K2UJW6</accession>
<reference evidence="1" key="1">
    <citation type="submission" date="2014-05" db="EMBL/GenBank/DDBJ databases">
        <authorList>
            <person name="Chronopoulou M."/>
        </authorList>
    </citation>
    <scope>NUCLEOTIDE SEQUENCE</scope>
    <source>
        <tissue evidence="1">Whole organism</tissue>
    </source>
</reference>